<evidence type="ECO:0000313" key="3">
    <source>
        <dbReference type="Proteomes" id="UP001218218"/>
    </source>
</evidence>
<dbReference type="AlphaFoldDB" id="A0AAD7AFC9"/>
<accession>A0AAD7AFC9</accession>
<feature type="region of interest" description="Disordered" evidence="1">
    <location>
        <begin position="1"/>
        <end position="34"/>
    </location>
</feature>
<protein>
    <submittedName>
        <fullName evidence="2">Uncharacterized protein</fullName>
    </submittedName>
</protein>
<comment type="caution">
    <text evidence="2">The sequence shown here is derived from an EMBL/GenBank/DDBJ whole genome shotgun (WGS) entry which is preliminary data.</text>
</comment>
<evidence type="ECO:0000313" key="2">
    <source>
        <dbReference type="EMBL" id="KAJ7357096.1"/>
    </source>
</evidence>
<organism evidence="2 3">
    <name type="scientific">Mycena albidolilacea</name>
    <dbReference type="NCBI Taxonomy" id="1033008"/>
    <lineage>
        <taxon>Eukaryota</taxon>
        <taxon>Fungi</taxon>
        <taxon>Dikarya</taxon>
        <taxon>Basidiomycota</taxon>
        <taxon>Agaricomycotina</taxon>
        <taxon>Agaricomycetes</taxon>
        <taxon>Agaricomycetidae</taxon>
        <taxon>Agaricales</taxon>
        <taxon>Marasmiineae</taxon>
        <taxon>Mycenaceae</taxon>
        <taxon>Mycena</taxon>
    </lineage>
</organism>
<gene>
    <name evidence="2" type="ORF">DFH08DRAFT_851019</name>
</gene>
<evidence type="ECO:0000256" key="1">
    <source>
        <dbReference type="SAM" id="MobiDB-lite"/>
    </source>
</evidence>
<proteinExistence type="predicted"/>
<reference evidence="2" key="1">
    <citation type="submission" date="2023-03" db="EMBL/GenBank/DDBJ databases">
        <title>Massive genome expansion in bonnet fungi (Mycena s.s.) driven by repeated elements and novel gene families across ecological guilds.</title>
        <authorList>
            <consortium name="Lawrence Berkeley National Laboratory"/>
            <person name="Harder C.B."/>
            <person name="Miyauchi S."/>
            <person name="Viragh M."/>
            <person name="Kuo A."/>
            <person name="Thoen E."/>
            <person name="Andreopoulos B."/>
            <person name="Lu D."/>
            <person name="Skrede I."/>
            <person name="Drula E."/>
            <person name="Henrissat B."/>
            <person name="Morin E."/>
            <person name="Kohler A."/>
            <person name="Barry K."/>
            <person name="LaButti K."/>
            <person name="Morin E."/>
            <person name="Salamov A."/>
            <person name="Lipzen A."/>
            <person name="Mereny Z."/>
            <person name="Hegedus B."/>
            <person name="Baldrian P."/>
            <person name="Stursova M."/>
            <person name="Weitz H."/>
            <person name="Taylor A."/>
            <person name="Grigoriev I.V."/>
            <person name="Nagy L.G."/>
            <person name="Martin F."/>
            <person name="Kauserud H."/>
        </authorList>
    </citation>
    <scope>NUCLEOTIDE SEQUENCE</scope>
    <source>
        <strain evidence="2">CBHHK002</strain>
    </source>
</reference>
<name>A0AAD7AFC9_9AGAR</name>
<dbReference type="Proteomes" id="UP001218218">
    <property type="component" value="Unassembled WGS sequence"/>
</dbReference>
<keyword evidence="3" id="KW-1185">Reference proteome</keyword>
<dbReference type="EMBL" id="JARIHO010000008">
    <property type="protein sequence ID" value="KAJ7357096.1"/>
    <property type="molecule type" value="Genomic_DNA"/>
</dbReference>
<sequence>MPGSLSGRLDSSPIPSEKPSSPRPRTPPSAQLKNTRVPLADFIGAQFSPFDWESDIIFPFQDETARDETFQKELNEMLLDAALQTHVWASARPFHETDMTTRNLEQHILAVQAQENEQGMLQSRPLPSLFFFVFGFVFEKTRQRLNDFVTRMRSALAALTGML</sequence>